<dbReference type="EMBL" id="CP000393">
    <property type="protein sequence ID" value="ABG50356.1"/>
    <property type="molecule type" value="Genomic_DNA"/>
</dbReference>
<gene>
    <name evidence="3" type="ordered locus">Tery_0975</name>
</gene>
<reference evidence="3" key="1">
    <citation type="submission" date="2006-06" db="EMBL/GenBank/DDBJ databases">
        <title>Complete sequence of Trichodesmium erythraeum IMS101.</title>
        <authorList>
            <consortium name="US DOE Joint Genome Institute"/>
            <person name="Copeland A."/>
            <person name="Lucas S."/>
            <person name="Lapidus A."/>
            <person name="Barry K."/>
            <person name="Detter J.C."/>
            <person name="Glavina del Rio T."/>
            <person name="Hammon N."/>
            <person name="Israni S."/>
            <person name="Dalin E."/>
            <person name="Tice H."/>
            <person name="Pitluck S."/>
            <person name="Kiss H."/>
            <person name="Munk A.C."/>
            <person name="Brettin T."/>
            <person name="Bruce D."/>
            <person name="Han C."/>
            <person name="Tapia R."/>
            <person name="Gilna P."/>
            <person name="Schmutz J."/>
            <person name="Larimer F."/>
            <person name="Land M."/>
            <person name="Hauser L."/>
            <person name="Kyrpides N."/>
            <person name="Kim E."/>
            <person name="Richardson P."/>
        </authorList>
    </citation>
    <scope>NUCLEOTIDE SEQUENCE [LARGE SCALE GENOMIC DNA]</scope>
    <source>
        <strain evidence="3">IMS101</strain>
    </source>
</reference>
<feature type="repeat" description="TPR" evidence="1">
    <location>
        <begin position="336"/>
        <end position="369"/>
    </location>
</feature>
<evidence type="ECO:0000256" key="1">
    <source>
        <dbReference type="PROSITE-ProRule" id="PRU00339"/>
    </source>
</evidence>
<keyword evidence="1" id="KW-0802">TPR repeat</keyword>
<accession>Q117G8</accession>
<evidence type="ECO:0000313" key="3">
    <source>
        <dbReference type="EMBL" id="ABG50356.1"/>
    </source>
</evidence>
<dbReference type="SMART" id="SM00028">
    <property type="entry name" value="TPR"/>
    <property type="match status" value="3"/>
</dbReference>
<name>Q117G8_TRIEI</name>
<proteinExistence type="predicted"/>
<feature type="coiled-coil region" evidence="2">
    <location>
        <begin position="250"/>
        <end position="277"/>
    </location>
</feature>
<sequence length="436" mass="49968">MVKAMKVTLLQRYQQLLDKLNNSNTPLSEKDVLDILLARDAISKALSSKVIPDASVILKIQELDEKLKQNSEKLIQSINLAKYRNNFPRLPNSWWWDLDIYVQEKARKSHPWNRFDGFIRVIRVIVWTGNLTLLGTLASLFLNSASGLGGALTIAIPSILSLLQAQSELTETGKKGFDKVLQVVKIPQHFHEEAKLVSSLLITGFLLSIWLNLPSISNGYKLTGQKLREQEKLAAAEENFLQAIKLNNDNLDARYKLAKVYEELQDLENAKKQYIVAAKAGFVDAYNNLAYWYIQENKNEKGIDLLKQGLQLLEQKEKNFERLTDVEKSDLRTEQYSIYKNLGWARFQQQRYDDAIDYLLPAMAIAKNSKYQKYIRNPGAAFCIYSKILSKTDQLSSKVKENWQQCRQLIELRLAGGDTISSEEDGWLYEAKQLLN</sequence>
<dbReference type="AlphaFoldDB" id="Q117G8"/>
<organism evidence="3">
    <name type="scientific">Trichodesmium erythraeum (strain IMS101)</name>
    <dbReference type="NCBI Taxonomy" id="203124"/>
    <lineage>
        <taxon>Bacteria</taxon>
        <taxon>Bacillati</taxon>
        <taxon>Cyanobacteriota</taxon>
        <taxon>Cyanophyceae</taxon>
        <taxon>Oscillatoriophycideae</taxon>
        <taxon>Oscillatoriales</taxon>
        <taxon>Microcoleaceae</taxon>
        <taxon>Trichodesmium</taxon>
    </lineage>
</organism>
<keyword evidence="2" id="KW-0175">Coiled coil</keyword>
<dbReference type="InterPro" id="IPR011990">
    <property type="entry name" value="TPR-like_helical_dom_sf"/>
</dbReference>
<dbReference type="eggNOG" id="COG0457">
    <property type="taxonomic scope" value="Bacteria"/>
</dbReference>
<dbReference type="Gene3D" id="1.25.40.10">
    <property type="entry name" value="Tetratricopeptide repeat domain"/>
    <property type="match status" value="1"/>
</dbReference>
<evidence type="ECO:0000256" key="2">
    <source>
        <dbReference type="SAM" id="Coils"/>
    </source>
</evidence>
<dbReference type="KEGG" id="ter:Tery_0975"/>
<dbReference type="HOGENOM" id="CLU_036691_1_0_3"/>
<dbReference type="Pfam" id="PF13414">
    <property type="entry name" value="TPR_11"/>
    <property type="match status" value="1"/>
</dbReference>
<dbReference type="InterPro" id="IPR019734">
    <property type="entry name" value="TPR_rpt"/>
</dbReference>
<dbReference type="OrthoDB" id="444941at2"/>
<protein>
    <submittedName>
        <fullName evidence="3">TPR repeat</fullName>
    </submittedName>
</protein>
<dbReference type="SUPFAM" id="SSF48452">
    <property type="entry name" value="TPR-like"/>
    <property type="match status" value="1"/>
</dbReference>
<dbReference type="PROSITE" id="PS50005">
    <property type="entry name" value="TPR"/>
    <property type="match status" value="1"/>
</dbReference>
<dbReference type="RefSeq" id="WP_011610744.1">
    <property type="nucleotide sequence ID" value="NC_008312.1"/>
</dbReference>